<reference evidence="2 3" key="1">
    <citation type="submission" date="2023-01" db="EMBL/GenBank/DDBJ databases">
        <authorList>
            <person name="Kreplak J."/>
        </authorList>
    </citation>
    <scope>NUCLEOTIDE SEQUENCE [LARGE SCALE GENOMIC DNA]</scope>
</reference>
<name>A0AAV0ZFW0_VICFA</name>
<gene>
    <name evidence="2" type="ORF">VFH_I159000</name>
</gene>
<feature type="region of interest" description="Disordered" evidence="1">
    <location>
        <begin position="1"/>
        <end position="131"/>
    </location>
</feature>
<evidence type="ECO:0000313" key="2">
    <source>
        <dbReference type="EMBL" id="CAI8594797.1"/>
    </source>
</evidence>
<feature type="compositionally biased region" description="Polar residues" evidence="1">
    <location>
        <begin position="73"/>
        <end position="113"/>
    </location>
</feature>
<dbReference type="AlphaFoldDB" id="A0AAV0ZFW0"/>
<feature type="compositionally biased region" description="Basic residues" evidence="1">
    <location>
        <begin position="16"/>
        <end position="26"/>
    </location>
</feature>
<proteinExistence type="predicted"/>
<dbReference type="EMBL" id="OX451735">
    <property type="protein sequence ID" value="CAI8594797.1"/>
    <property type="molecule type" value="Genomic_DNA"/>
</dbReference>
<accession>A0AAV0ZFW0</accession>
<dbReference type="Proteomes" id="UP001157006">
    <property type="component" value="Chromosome 1S"/>
</dbReference>
<evidence type="ECO:0000256" key="1">
    <source>
        <dbReference type="SAM" id="MobiDB-lite"/>
    </source>
</evidence>
<evidence type="ECO:0000313" key="3">
    <source>
        <dbReference type="Proteomes" id="UP001157006"/>
    </source>
</evidence>
<organism evidence="2 3">
    <name type="scientific">Vicia faba</name>
    <name type="common">Broad bean</name>
    <name type="synonym">Faba vulgaris</name>
    <dbReference type="NCBI Taxonomy" id="3906"/>
    <lineage>
        <taxon>Eukaryota</taxon>
        <taxon>Viridiplantae</taxon>
        <taxon>Streptophyta</taxon>
        <taxon>Embryophyta</taxon>
        <taxon>Tracheophyta</taxon>
        <taxon>Spermatophyta</taxon>
        <taxon>Magnoliopsida</taxon>
        <taxon>eudicotyledons</taxon>
        <taxon>Gunneridae</taxon>
        <taxon>Pentapetalae</taxon>
        <taxon>rosids</taxon>
        <taxon>fabids</taxon>
        <taxon>Fabales</taxon>
        <taxon>Fabaceae</taxon>
        <taxon>Papilionoideae</taxon>
        <taxon>50 kb inversion clade</taxon>
        <taxon>NPAAA clade</taxon>
        <taxon>Hologalegina</taxon>
        <taxon>IRL clade</taxon>
        <taxon>Fabeae</taxon>
        <taxon>Vicia</taxon>
    </lineage>
</organism>
<sequence>MDGKRDKTPTETSRHRNDKKKKKKTNKQAYEASPKKSEKKTLLLLMIEGMEKKNTSANQKKTGRTKPRRLEQSPKSANSSPDFKSRKSASTSGTLDHTNQLQRIQVASPTQEEPNIGRDKESQGPIQPHPVMVEWEQTQMSCALMP</sequence>
<keyword evidence="3" id="KW-1185">Reference proteome</keyword>
<protein>
    <submittedName>
        <fullName evidence="2">Uncharacterized protein</fullName>
    </submittedName>
</protein>
<feature type="compositionally biased region" description="Basic and acidic residues" evidence="1">
    <location>
        <begin position="1"/>
        <end position="15"/>
    </location>
</feature>